<evidence type="ECO:0000256" key="7">
    <source>
        <dbReference type="ARBA" id="ARBA00023212"/>
    </source>
</evidence>
<dbReference type="GeneID" id="594510"/>
<evidence type="ECO:0000256" key="6">
    <source>
        <dbReference type="ARBA" id="ARBA00022701"/>
    </source>
</evidence>
<dbReference type="KEGG" id="spu:594510"/>
<evidence type="ECO:0000256" key="5">
    <source>
        <dbReference type="ARBA" id="ARBA00022490"/>
    </source>
</evidence>
<feature type="compositionally biased region" description="Basic and acidic residues" evidence="10">
    <location>
        <begin position="453"/>
        <end position="463"/>
    </location>
</feature>
<keyword evidence="7" id="KW-0206">Cytoskeleton</keyword>
<feature type="compositionally biased region" description="Basic and acidic residues" evidence="10">
    <location>
        <begin position="367"/>
        <end position="383"/>
    </location>
</feature>
<feature type="region of interest" description="Disordered" evidence="10">
    <location>
        <begin position="434"/>
        <end position="809"/>
    </location>
</feature>
<feature type="compositionally biased region" description="Low complexity" evidence="10">
    <location>
        <begin position="510"/>
        <end position="525"/>
    </location>
</feature>
<keyword evidence="5" id="KW-0963">Cytoplasm</keyword>
<protein>
    <recommendedName>
        <fullName evidence="4">Nuclear protein MDM1</fullName>
    </recommendedName>
</protein>
<evidence type="ECO:0000313" key="11">
    <source>
        <dbReference type="EnsemblMetazoa" id="XP_011681725"/>
    </source>
</evidence>
<feature type="compositionally biased region" description="Polar residues" evidence="10">
    <location>
        <begin position="22"/>
        <end position="39"/>
    </location>
</feature>
<dbReference type="PANTHER" id="PTHR32078:SF1">
    <property type="entry name" value="NUCLEAR PROTEIN MDM1"/>
    <property type="match status" value="1"/>
</dbReference>
<dbReference type="EnsemblMetazoa" id="XM_011683423">
    <property type="protein sequence ID" value="XP_011681725"/>
    <property type="gene ID" value="LOC594510"/>
</dbReference>
<evidence type="ECO:0000256" key="10">
    <source>
        <dbReference type="SAM" id="MobiDB-lite"/>
    </source>
</evidence>
<reference evidence="11" key="2">
    <citation type="submission" date="2021-01" db="UniProtKB">
        <authorList>
            <consortium name="EnsemblMetazoa"/>
        </authorList>
    </citation>
    <scope>IDENTIFICATION</scope>
</reference>
<comment type="similarity">
    <text evidence="3">Belongs to the MDM1 family.</text>
</comment>
<dbReference type="Pfam" id="PF15501">
    <property type="entry name" value="MDM1"/>
    <property type="match status" value="1"/>
</dbReference>
<feature type="compositionally biased region" description="Pro residues" evidence="10">
    <location>
        <begin position="140"/>
        <end position="154"/>
    </location>
</feature>
<evidence type="ECO:0000256" key="8">
    <source>
        <dbReference type="ARBA" id="ARBA00023242"/>
    </source>
</evidence>
<evidence type="ECO:0000313" key="12">
    <source>
        <dbReference type="Proteomes" id="UP000007110"/>
    </source>
</evidence>
<evidence type="ECO:0000256" key="9">
    <source>
        <dbReference type="ARBA" id="ARBA00045771"/>
    </source>
</evidence>
<comment type="subcellular location">
    <subcellularLocation>
        <location evidence="1">Cytoplasm</location>
        <location evidence="1">Cytoskeleton</location>
        <location evidence="1">Microtubule organizing center</location>
        <location evidence="1">Centrosome</location>
        <location evidence="1">Centriole</location>
    </subcellularLocation>
    <subcellularLocation>
        <location evidence="2">Nucleus</location>
    </subcellularLocation>
</comment>
<dbReference type="GO" id="GO:0005874">
    <property type="term" value="C:microtubule"/>
    <property type="evidence" value="ECO:0007669"/>
    <property type="project" value="UniProtKB-KW"/>
</dbReference>
<keyword evidence="8" id="KW-0539">Nucleus</keyword>
<feature type="compositionally biased region" description="Polar residues" evidence="10">
    <location>
        <begin position="641"/>
        <end position="656"/>
    </location>
</feature>
<evidence type="ECO:0000256" key="4">
    <source>
        <dbReference type="ARBA" id="ARBA00013508"/>
    </source>
</evidence>
<name>A0A7M7HQ76_STRPU</name>
<evidence type="ECO:0000256" key="2">
    <source>
        <dbReference type="ARBA" id="ARBA00004123"/>
    </source>
</evidence>
<dbReference type="GO" id="GO:0046600">
    <property type="term" value="P:negative regulation of centriole replication"/>
    <property type="evidence" value="ECO:0007669"/>
    <property type="project" value="InterPro"/>
</dbReference>
<accession>A0A7M7HQ76</accession>
<proteinExistence type="inferred from homology"/>
<feature type="compositionally biased region" description="Polar residues" evidence="10">
    <location>
        <begin position="797"/>
        <end position="809"/>
    </location>
</feature>
<dbReference type="Proteomes" id="UP000007110">
    <property type="component" value="Unassembled WGS sequence"/>
</dbReference>
<dbReference type="OrthoDB" id="9999940at2759"/>
<dbReference type="InParanoid" id="A0A7M7HQ76"/>
<feature type="compositionally biased region" description="Low complexity" evidence="10">
    <location>
        <begin position="438"/>
        <end position="452"/>
    </location>
</feature>
<dbReference type="GO" id="GO:0005634">
    <property type="term" value="C:nucleus"/>
    <property type="evidence" value="ECO:0007669"/>
    <property type="project" value="UniProtKB-SubCell"/>
</dbReference>
<feature type="region of interest" description="Disordered" evidence="10">
    <location>
        <begin position="285"/>
        <end position="330"/>
    </location>
</feature>
<feature type="compositionally biased region" description="Polar residues" evidence="10">
    <location>
        <begin position="747"/>
        <end position="773"/>
    </location>
</feature>
<evidence type="ECO:0000256" key="1">
    <source>
        <dbReference type="ARBA" id="ARBA00004114"/>
    </source>
</evidence>
<dbReference type="InterPro" id="IPR029136">
    <property type="entry name" value="MDM1"/>
</dbReference>
<comment type="function">
    <text evidence="9">Microtubule-binding protein that negatively regulates centriole duplication. Binds to and stabilizes microtubules.</text>
</comment>
<dbReference type="OMA" id="YQRQFAW"/>
<dbReference type="FunCoup" id="A0A7M7HQ76">
    <property type="interactions" value="675"/>
</dbReference>
<organism evidence="11 12">
    <name type="scientific">Strongylocentrotus purpuratus</name>
    <name type="common">Purple sea urchin</name>
    <dbReference type="NCBI Taxonomy" id="7668"/>
    <lineage>
        <taxon>Eukaryota</taxon>
        <taxon>Metazoa</taxon>
        <taxon>Echinodermata</taxon>
        <taxon>Eleutherozoa</taxon>
        <taxon>Echinozoa</taxon>
        <taxon>Echinoidea</taxon>
        <taxon>Euechinoidea</taxon>
        <taxon>Echinacea</taxon>
        <taxon>Camarodonta</taxon>
        <taxon>Echinidea</taxon>
        <taxon>Strongylocentrotidae</taxon>
        <taxon>Strongylocentrotus</taxon>
    </lineage>
</organism>
<dbReference type="GO" id="GO:0008017">
    <property type="term" value="F:microtubule binding"/>
    <property type="evidence" value="ECO:0007669"/>
    <property type="project" value="InterPro"/>
</dbReference>
<feature type="compositionally biased region" description="Basic and acidic residues" evidence="10">
    <location>
        <begin position="105"/>
        <end position="127"/>
    </location>
</feature>
<keyword evidence="6" id="KW-0493">Microtubule</keyword>
<dbReference type="AlphaFoldDB" id="A0A7M7HQ76"/>
<feature type="compositionally biased region" description="Basic residues" evidence="10">
    <location>
        <begin position="285"/>
        <end position="295"/>
    </location>
</feature>
<sequence>MPVRAKSSSEYVKKFRWNDSVKSASFTPTKEQNAPQAGMSSVGHADSFAITREPPLQRRRKPIQEDNKMTYTTKQFMAAGDSEDSSDIGKPNKIPGSSLSKTFLKKVDMPAKTRPPIDKTLKTEKNKALAAQTRVISKPSQPPPPPKKVAPPSPIRAAKGPAITKTGKHVPKAGGDASKTKGKAEQETDEALQYRAGIKARPGGPRYSSEYQRQFAWKQPSKESPLMAAEQMVHTSNANLAPYVPDKIPRHTEYQRQFKQQNHGGPLVQDQLMQNAQQEIKAKYRVKTKSKRGKKLTPDKQQPAGVLSVISHDDPRLVKSSQNPQRPFFPHATVRKWRSEYKSNFKTPQVFSYENGVWKGADPPHVQPRDDSSDRGGKPEQLTRSKSVGDLPNWFSEVLELRERAKEYQKRSRGTHFTRQHLGQLLANQAKLWEESSDQLSTSSSISTQTTGSEKKDEPKEGARPSASAPDLGHEPTRRKLAWHANNNKAEEEPNPNQNIAHLERRSSISSVTTPESMPSMSSRSSEIESIEENGRLTTPTLKESEQQSHGSKRHHLDRTTPAKGGALLTSPASRRRATHVPKTTVTYPRQGELMKPSSRTYVARSAPVKAIIPGGITKGFEYDSDDDDDEDDVDLDRTLTRGQQTPPRNPTQQKQMGRFLHSSPSAGRRTSDPHPLNEELISPGFQRHSERFFETSPGMPTIPNKIEPPKTWAAPWAGLKTAPPAAGKGPLERPHSGRIGGRPQTAVPQTREAASQQVQRLHSFMSPRSNGLESPDDWNLTPPRGGGGGRRDSDELSLSTMSNASSCSLASEVLERAKKRRDDFWGKDKRD</sequence>
<evidence type="ECO:0000256" key="3">
    <source>
        <dbReference type="ARBA" id="ARBA00010494"/>
    </source>
</evidence>
<feature type="region of interest" description="Disordered" evidence="10">
    <location>
        <begin position="22"/>
        <end position="188"/>
    </location>
</feature>
<dbReference type="RefSeq" id="XP_011681725.2">
    <property type="nucleotide sequence ID" value="XM_011683423.2"/>
</dbReference>
<feature type="region of interest" description="Disordered" evidence="10">
    <location>
        <begin position="354"/>
        <end position="389"/>
    </location>
</feature>
<reference evidence="12" key="1">
    <citation type="submission" date="2015-02" db="EMBL/GenBank/DDBJ databases">
        <title>Genome sequencing for Strongylocentrotus purpuratus.</title>
        <authorList>
            <person name="Murali S."/>
            <person name="Liu Y."/>
            <person name="Vee V."/>
            <person name="English A."/>
            <person name="Wang M."/>
            <person name="Skinner E."/>
            <person name="Han Y."/>
            <person name="Muzny D.M."/>
            <person name="Worley K.C."/>
            <person name="Gibbs R.A."/>
        </authorList>
    </citation>
    <scope>NUCLEOTIDE SEQUENCE</scope>
</reference>
<feature type="compositionally biased region" description="Acidic residues" evidence="10">
    <location>
        <begin position="623"/>
        <end position="635"/>
    </location>
</feature>
<keyword evidence="12" id="KW-1185">Reference proteome</keyword>
<dbReference type="GO" id="GO:0005814">
    <property type="term" value="C:centriole"/>
    <property type="evidence" value="ECO:0007669"/>
    <property type="project" value="UniProtKB-SubCell"/>
</dbReference>
<dbReference type="PANTHER" id="PTHR32078">
    <property type="entry name" value="NUCLEAR PROTEIN MDM1"/>
    <property type="match status" value="1"/>
</dbReference>